<evidence type="ECO:0000256" key="5">
    <source>
        <dbReference type="ARBA" id="ARBA00022989"/>
    </source>
</evidence>
<dbReference type="Gene3D" id="1.20.1280.290">
    <property type="match status" value="1"/>
</dbReference>
<proteinExistence type="predicted"/>
<gene>
    <name evidence="8" type="ORF">HK100_008932</name>
</gene>
<sequence>MTQLSSGLLETVSLLLGWGYVTAWSVSFYPQLILNWRRQSVAGLSADFVWLNVAGFACYTLFTVGSLLLEHGGGSDGDGAVRFNDAVFAGHAFLVSSATAFQLWFYGSRRDRLQQLSRRTPTATTRLSRPARITLTTIGLLLSTSAILLPTKTTLNLAASVKVFVSLVKYTPQLLLNFQKKSTVGWSIGNILLDATGGVLSFAQVAADSIIRGD</sequence>
<dbReference type="GO" id="GO:0012505">
    <property type="term" value="C:endomembrane system"/>
    <property type="evidence" value="ECO:0007669"/>
    <property type="project" value="UniProtKB-SubCell"/>
</dbReference>
<keyword evidence="5 7" id="KW-1133">Transmembrane helix</keyword>
<organism evidence="8 9">
    <name type="scientific">Physocladia obscura</name>
    <dbReference type="NCBI Taxonomy" id="109957"/>
    <lineage>
        <taxon>Eukaryota</taxon>
        <taxon>Fungi</taxon>
        <taxon>Fungi incertae sedis</taxon>
        <taxon>Chytridiomycota</taxon>
        <taxon>Chytridiomycota incertae sedis</taxon>
        <taxon>Chytridiomycetes</taxon>
        <taxon>Chytridiales</taxon>
        <taxon>Chytriomycetaceae</taxon>
        <taxon>Physocladia</taxon>
    </lineage>
</organism>
<evidence type="ECO:0000313" key="8">
    <source>
        <dbReference type="EMBL" id="KAJ3085763.1"/>
    </source>
</evidence>
<evidence type="ECO:0000256" key="1">
    <source>
        <dbReference type="ARBA" id="ARBA00004127"/>
    </source>
</evidence>
<dbReference type="GO" id="GO:0000324">
    <property type="term" value="C:fungal-type vacuole"/>
    <property type="evidence" value="ECO:0007669"/>
    <property type="project" value="TreeGrafter"/>
</dbReference>
<feature type="transmembrane region" description="Helical" evidence="7">
    <location>
        <begin position="48"/>
        <end position="68"/>
    </location>
</feature>
<dbReference type="GO" id="GO:0015184">
    <property type="term" value="F:L-cystine transmembrane transporter activity"/>
    <property type="evidence" value="ECO:0007669"/>
    <property type="project" value="TreeGrafter"/>
</dbReference>
<evidence type="ECO:0000256" key="2">
    <source>
        <dbReference type="ARBA" id="ARBA00022448"/>
    </source>
</evidence>
<dbReference type="Pfam" id="PF04193">
    <property type="entry name" value="PQ-loop"/>
    <property type="match status" value="2"/>
</dbReference>
<reference evidence="8" key="1">
    <citation type="submission" date="2020-05" db="EMBL/GenBank/DDBJ databases">
        <title>Phylogenomic resolution of chytrid fungi.</title>
        <authorList>
            <person name="Stajich J.E."/>
            <person name="Amses K."/>
            <person name="Simmons R."/>
            <person name="Seto K."/>
            <person name="Myers J."/>
            <person name="Bonds A."/>
            <person name="Quandt C.A."/>
            <person name="Barry K."/>
            <person name="Liu P."/>
            <person name="Grigoriev I."/>
            <person name="Longcore J.E."/>
            <person name="James T.Y."/>
        </authorList>
    </citation>
    <scope>NUCLEOTIDE SEQUENCE</scope>
    <source>
        <strain evidence="8">JEL0513</strain>
    </source>
</reference>
<keyword evidence="4" id="KW-0677">Repeat</keyword>
<comment type="subcellular location">
    <subcellularLocation>
        <location evidence="1">Endomembrane system</location>
        <topology evidence="1">Multi-pass membrane protein</topology>
    </subcellularLocation>
</comment>
<dbReference type="PANTHER" id="PTHR13131:SF5">
    <property type="entry name" value="CYSTINOSIN"/>
    <property type="match status" value="1"/>
</dbReference>
<comment type="caution">
    <text evidence="8">The sequence shown here is derived from an EMBL/GenBank/DDBJ whole genome shotgun (WGS) entry which is preliminary data.</text>
</comment>
<accession>A0AAD5SN13</accession>
<keyword evidence="2" id="KW-0813">Transport</keyword>
<evidence type="ECO:0000256" key="3">
    <source>
        <dbReference type="ARBA" id="ARBA00022692"/>
    </source>
</evidence>
<keyword evidence="6 7" id="KW-0472">Membrane</keyword>
<evidence type="ECO:0000313" key="9">
    <source>
        <dbReference type="Proteomes" id="UP001211907"/>
    </source>
</evidence>
<name>A0AAD5SN13_9FUNG</name>
<dbReference type="AlphaFoldDB" id="A0AAD5SN13"/>
<dbReference type="PANTHER" id="PTHR13131">
    <property type="entry name" value="CYSTINOSIN"/>
    <property type="match status" value="1"/>
</dbReference>
<dbReference type="SMART" id="SM00679">
    <property type="entry name" value="CTNS"/>
    <property type="match status" value="2"/>
</dbReference>
<evidence type="ECO:0000256" key="7">
    <source>
        <dbReference type="SAM" id="Phobius"/>
    </source>
</evidence>
<dbReference type="InterPro" id="IPR006603">
    <property type="entry name" value="PQ-loop_rpt"/>
</dbReference>
<evidence type="ECO:0000256" key="4">
    <source>
        <dbReference type="ARBA" id="ARBA00022737"/>
    </source>
</evidence>
<evidence type="ECO:0000256" key="6">
    <source>
        <dbReference type="ARBA" id="ARBA00023136"/>
    </source>
</evidence>
<dbReference type="Proteomes" id="UP001211907">
    <property type="component" value="Unassembled WGS sequence"/>
</dbReference>
<feature type="transmembrane region" description="Helical" evidence="7">
    <location>
        <begin position="88"/>
        <end position="106"/>
    </location>
</feature>
<keyword evidence="9" id="KW-1185">Reference proteome</keyword>
<feature type="non-terminal residue" evidence="8">
    <location>
        <position position="214"/>
    </location>
</feature>
<feature type="transmembrane region" description="Helical" evidence="7">
    <location>
        <begin position="12"/>
        <end position="36"/>
    </location>
</feature>
<dbReference type="InterPro" id="IPR005282">
    <property type="entry name" value="LC_transporter"/>
</dbReference>
<protein>
    <submittedName>
        <fullName evidence="8">Uncharacterized protein</fullName>
    </submittedName>
</protein>
<keyword evidence="3 7" id="KW-0812">Transmembrane</keyword>
<dbReference type="GO" id="GO:0005774">
    <property type="term" value="C:vacuolar membrane"/>
    <property type="evidence" value="ECO:0007669"/>
    <property type="project" value="TreeGrafter"/>
</dbReference>
<dbReference type="EMBL" id="JADGJH010004458">
    <property type="protein sequence ID" value="KAJ3085763.1"/>
    <property type="molecule type" value="Genomic_DNA"/>
</dbReference>